<comment type="caution">
    <text evidence="1">The sequence shown here is derived from an EMBL/GenBank/DDBJ whole genome shotgun (WGS) entry which is preliminary data.</text>
</comment>
<dbReference type="EMBL" id="JBBPBN010000051">
    <property type="protein sequence ID" value="KAK8992034.1"/>
    <property type="molecule type" value="Genomic_DNA"/>
</dbReference>
<accession>A0ABR2PUA1</accession>
<name>A0ABR2PUA1_9ROSI</name>
<evidence type="ECO:0000313" key="1">
    <source>
        <dbReference type="EMBL" id="KAK8992034.1"/>
    </source>
</evidence>
<keyword evidence="2" id="KW-1185">Reference proteome</keyword>
<evidence type="ECO:0000313" key="2">
    <source>
        <dbReference type="Proteomes" id="UP001396334"/>
    </source>
</evidence>
<dbReference type="Proteomes" id="UP001396334">
    <property type="component" value="Unassembled WGS sequence"/>
</dbReference>
<reference evidence="1 2" key="1">
    <citation type="journal article" date="2024" name="G3 (Bethesda)">
        <title>Genome assembly of Hibiscus sabdariffa L. provides insights into metabolisms of medicinal natural products.</title>
        <authorList>
            <person name="Kim T."/>
        </authorList>
    </citation>
    <scope>NUCLEOTIDE SEQUENCE [LARGE SCALE GENOMIC DNA]</scope>
    <source>
        <strain evidence="1">TK-2024</strain>
        <tissue evidence="1">Old leaves</tissue>
    </source>
</reference>
<gene>
    <name evidence="1" type="ORF">V6N11_044926</name>
</gene>
<dbReference type="CDD" id="cd00590">
    <property type="entry name" value="RRM_SF"/>
    <property type="match status" value="1"/>
</dbReference>
<dbReference type="InterPro" id="IPR035979">
    <property type="entry name" value="RBD_domain_sf"/>
</dbReference>
<sequence length="293" mass="32784">MVSWNKEQVQKGIQQVVTLFVHNLPNRLHWKGLWHVFARHGDVIDALRAMERLNGLVIYGNKILVALAKYSGRMQPKKRIVVGMSREDVHKDLGQRKSTIKESIFRNAEKAPMEGEIGDPGKQRSKEIHRSLVVLGNPNGKEPNTNKPSWATSVDERNIANLTGAETNCVTDPSGFQIEEEGFVPENSKIKPYRKVSKENLDSSELSGRSLSDADLMARQDVLTREARKALELGKSLGMQIVGDEEEVFSQKGDYSGALLNGNWIGMSTMYSVGQYGGVNLWLIQRQDVEVVL</sequence>
<protein>
    <recommendedName>
        <fullName evidence="3">RRM domain-containing protein</fullName>
    </recommendedName>
</protein>
<dbReference type="SUPFAM" id="SSF54928">
    <property type="entry name" value="RNA-binding domain, RBD"/>
    <property type="match status" value="1"/>
</dbReference>
<proteinExistence type="predicted"/>
<organism evidence="1 2">
    <name type="scientific">Hibiscus sabdariffa</name>
    <name type="common">roselle</name>
    <dbReference type="NCBI Taxonomy" id="183260"/>
    <lineage>
        <taxon>Eukaryota</taxon>
        <taxon>Viridiplantae</taxon>
        <taxon>Streptophyta</taxon>
        <taxon>Embryophyta</taxon>
        <taxon>Tracheophyta</taxon>
        <taxon>Spermatophyta</taxon>
        <taxon>Magnoliopsida</taxon>
        <taxon>eudicotyledons</taxon>
        <taxon>Gunneridae</taxon>
        <taxon>Pentapetalae</taxon>
        <taxon>rosids</taxon>
        <taxon>malvids</taxon>
        <taxon>Malvales</taxon>
        <taxon>Malvaceae</taxon>
        <taxon>Malvoideae</taxon>
        <taxon>Hibiscus</taxon>
    </lineage>
</organism>
<evidence type="ECO:0008006" key="3">
    <source>
        <dbReference type="Google" id="ProtNLM"/>
    </source>
</evidence>